<protein>
    <submittedName>
        <fullName evidence="3">Uncharacterized protein</fullName>
    </submittedName>
</protein>
<feature type="compositionally biased region" description="Polar residues" evidence="2">
    <location>
        <begin position="887"/>
        <end position="899"/>
    </location>
</feature>
<name>A0AAD8TCX8_LOLMU</name>
<keyword evidence="4" id="KW-1185">Reference proteome</keyword>
<gene>
    <name evidence="3" type="ORF">QYE76_040435</name>
</gene>
<dbReference type="PANTHER" id="PTHR37261">
    <property type="entry name" value="40S RIBOSOMAL PROTEIN S27"/>
    <property type="match status" value="1"/>
</dbReference>
<dbReference type="AlphaFoldDB" id="A0AAD8TCX8"/>
<feature type="region of interest" description="Disordered" evidence="2">
    <location>
        <begin position="36"/>
        <end position="63"/>
    </location>
</feature>
<reference evidence="3" key="1">
    <citation type="submission" date="2023-07" db="EMBL/GenBank/DDBJ databases">
        <title>A chromosome-level genome assembly of Lolium multiflorum.</title>
        <authorList>
            <person name="Chen Y."/>
            <person name="Copetti D."/>
            <person name="Kolliker R."/>
            <person name="Studer B."/>
        </authorList>
    </citation>
    <scope>NUCLEOTIDE SEQUENCE</scope>
    <source>
        <strain evidence="3">02402/16</strain>
        <tissue evidence="3">Leaf</tissue>
    </source>
</reference>
<sequence length="1166" mass="124213">MAASGSGGEPGRPWTATSNWAAAGGAAVEDAVSFETTAVDAETSPSAVALARPTSDGSEDPTPCEVTLNFTGKYEIHRVYVRSTARIYEIYYSTDRKDTSKDYLCTVRCGIAAQEPLPSGEECMSQGSSNAATGEKHEPETKSLTSSSDEDSWVEVKIPESPLGNSTPESQERNVVGSCQKNSLVHYEATAEITDANPCVSLTVRLLSLQSKTSVHIDEIYIYADPVESSSDDSVAHPGNMGGSSLLAMLVPGLMQISKSRDCKIDDTHFSDGLKERLPEGCTFKDSIPGGNIAQEAGLYGANDSKFGLAGLESRLPPAHSGTICDENGNQRKSLLNDHKSPPLPIQTTETIPVTSAKDKTISNTNQDDNPVMNGNVTPHNRIERMLDTLLSKVDKVELYCSRFEDKMMRPLDKIEARLQRLEQQFDSFSAEIQSLRSSSAKMSAPNVLSDMTNSQEKEHNDGSSGIPASVVDMHPGLVIKAPEFSLQDSCSSDVADDNTVNLHGPNVVPRILVKAPDFIYETELTCEKLHDGPSPSEKERKTSPGLVISVPEFASDDEDDEVEEDKEAEAGDLDDGLTNSYDTLSKSTDDGFRGSIPVSVDGALASALEAFLTSTKGTSLSKSDACTVSNLSDGNFADSSSSCFAHEHVDEISTNDGSVGQFHRAVDTNKNGTAISFQEVEVDISLSKVNLVGNVEVNEQNIDLNPDKKAFASTEPPNVLSQSHTGSVDDRSQVNGQNNSPNSDTTPFVISTEPLDDLSQLPTHLGSVDERTQVKAKPPAILESVDDIAQVNVKPSLSLAEFLAARSASSGTSEVWRGNDGAAIPSSQGKLAGANMNLEGGDSKASQKNPAFQLSLLKKALEVDEGDSKFCEDISIEATFEPSSYAASNRHGTSTMETLSDEDEGLENREDSISLPGGMNSLFFELPDSKERWNANSNMCPGPNESLRKPNVEHSWSDLSSMELFGGLSSTKANSSGNAATGNYVGNGASSNVTPIAGTQLQKVYDLLYECEHDILGMAFVGKRASASNPSLEVLLGESSDSEAPISDQEDVNSDAGFGSDHLFTAFSSSDDDAFDMDRPLVDVPVPSEANVSASNEPLVDLADLTNPSGAYTPSVNKPFADVADLAEPSDLYASAANEFLTSDLPKTSETFVGGSSGEHPDSLI</sequence>
<evidence type="ECO:0000313" key="4">
    <source>
        <dbReference type="Proteomes" id="UP001231189"/>
    </source>
</evidence>
<comment type="caution">
    <text evidence="3">The sequence shown here is derived from an EMBL/GenBank/DDBJ whole genome shotgun (WGS) entry which is preliminary data.</text>
</comment>
<evidence type="ECO:0000313" key="3">
    <source>
        <dbReference type="EMBL" id="KAK1679587.1"/>
    </source>
</evidence>
<feature type="region of interest" description="Disordered" evidence="2">
    <location>
        <begin position="887"/>
        <end position="906"/>
    </location>
</feature>
<keyword evidence="1" id="KW-0175">Coiled coil</keyword>
<evidence type="ECO:0000256" key="2">
    <source>
        <dbReference type="SAM" id="MobiDB-lite"/>
    </source>
</evidence>
<evidence type="ECO:0000256" key="1">
    <source>
        <dbReference type="SAM" id="Coils"/>
    </source>
</evidence>
<accession>A0AAD8TCX8</accession>
<dbReference type="PANTHER" id="PTHR37261:SF1">
    <property type="entry name" value="40S RIBOSOMAL PROTEIN S27"/>
    <property type="match status" value="1"/>
</dbReference>
<feature type="region of interest" description="Disordered" evidence="2">
    <location>
        <begin position="529"/>
        <end position="589"/>
    </location>
</feature>
<feature type="compositionally biased region" description="Polar residues" evidence="2">
    <location>
        <begin position="578"/>
        <end position="587"/>
    </location>
</feature>
<feature type="coiled-coil region" evidence="1">
    <location>
        <begin position="412"/>
        <end position="439"/>
    </location>
</feature>
<feature type="compositionally biased region" description="Acidic residues" evidence="2">
    <location>
        <begin position="555"/>
        <end position="576"/>
    </location>
</feature>
<feature type="region of interest" description="Disordered" evidence="2">
    <location>
        <begin position="1146"/>
        <end position="1166"/>
    </location>
</feature>
<feature type="region of interest" description="Disordered" evidence="2">
    <location>
        <begin position="707"/>
        <end position="751"/>
    </location>
</feature>
<feature type="compositionally biased region" description="Polar residues" evidence="2">
    <location>
        <begin position="734"/>
        <end position="750"/>
    </location>
</feature>
<dbReference type="Proteomes" id="UP001231189">
    <property type="component" value="Unassembled WGS sequence"/>
</dbReference>
<proteinExistence type="predicted"/>
<feature type="region of interest" description="Disordered" evidence="2">
    <location>
        <begin position="118"/>
        <end position="153"/>
    </location>
</feature>
<dbReference type="EMBL" id="JAUUTY010000002">
    <property type="protein sequence ID" value="KAK1679587.1"/>
    <property type="molecule type" value="Genomic_DNA"/>
</dbReference>
<organism evidence="3 4">
    <name type="scientific">Lolium multiflorum</name>
    <name type="common">Italian ryegrass</name>
    <name type="synonym">Lolium perenne subsp. multiflorum</name>
    <dbReference type="NCBI Taxonomy" id="4521"/>
    <lineage>
        <taxon>Eukaryota</taxon>
        <taxon>Viridiplantae</taxon>
        <taxon>Streptophyta</taxon>
        <taxon>Embryophyta</taxon>
        <taxon>Tracheophyta</taxon>
        <taxon>Spermatophyta</taxon>
        <taxon>Magnoliopsida</taxon>
        <taxon>Liliopsida</taxon>
        <taxon>Poales</taxon>
        <taxon>Poaceae</taxon>
        <taxon>BOP clade</taxon>
        <taxon>Pooideae</taxon>
        <taxon>Poodae</taxon>
        <taxon>Poeae</taxon>
        <taxon>Poeae Chloroplast Group 2 (Poeae type)</taxon>
        <taxon>Loliodinae</taxon>
        <taxon>Loliinae</taxon>
        <taxon>Lolium</taxon>
    </lineage>
</organism>
<feature type="compositionally biased region" description="Polar residues" evidence="2">
    <location>
        <begin position="716"/>
        <end position="727"/>
    </location>
</feature>
<feature type="compositionally biased region" description="Basic and acidic residues" evidence="2">
    <location>
        <begin position="529"/>
        <end position="543"/>
    </location>
</feature>